<dbReference type="EMBL" id="JAHRHJ020000984">
    <property type="protein sequence ID" value="KAH9293572.1"/>
    <property type="molecule type" value="Genomic_DNA"/>
</dbReference>
<protein>
    <submittedName>
        <fullName evidence="1">Uncharacterized protein</fullName>
    </submittedName>
</protein>
<comment type="caution">
    <text evidence="1">The sequence shown here is derived from an EMBL/GenBank/DDBJ whole genome shotgun (WGS) entry which is preliminary data.</text>
</comment>
<feature type="non-terminal residue" evidence="1">
    <location>
        <position position="1"/>
    </location>
</feature>
<sequence length="115" mass="12533">SVLNSSADIPLAEDSLGFFPDFVDVIHEREFDTNTCIDFASEVDTCSSTSDAKFDLAHASQFSEISASALAATGTYTGLAMSSKVSSFDMEDTYHHLFSEFLWDNAGEEARLVKT</sequence>
<keyword evidence="2" id="KW-1185">Reference proteome</keyword>
<dbReference type="AlphaFoldDB" id="A0AA38CAM2"/>
<proteinExistence type="predicted"/>
<gene>
    <name evidence="1" type="ORF">KI387_041222</name>
</gene>
<dbReference type="Proteomes" id="UP000824469">
    <property type="component" value="Unassembled WGS sequence"/>
</dbReference>
<reference evidence="1 2" key="1">
    <citation type="journal article" date="2021" name="Nat. Plants">
        <title>The Taxus genome provides insights into paclitaxel biosynthesis.</title>
        <authorList>
            <person name="Xiong X."/>
            <person name="Gou J."/>
            <person name="Liao Q."/>
            <person name="Li Y."/>
            <person name="Zhou Q."/>
            <person name="Bi G."/>
            <person name="Li C."/>
            <person name="Du R."/>
            <person name="Wang X."/>
            <person name="Sun T."/>
            <person name="Guo L."/>
            <person name="Liang H."/>
            <person name="Lu P."/>
            <person name="Wu Y."/>
            <person name="Zhang Z."/>
            <person name="Ro D.K."/>
            <person name="Shang Y."/>
            <person name="Huang S."/>
            <person name="Yan J."/>
        </authorList>
    </citation>
    <scope>NUCLEOTIDE SEQUENCE [LARGE SCALE GENOMIC DNA]</scope>
    <source>
        <strain evidence="1">Ta-2019</strain>
    </source>
</reference>
<accession>A0AA38CAM2</accession>
<evidence type="ECO:0000313" key="2">
    <source>
        <dbReference type="Proteomes" id="UP000824469"/>
    </source>
</evidence>
<organism evidence="1 2">
    <name type="scientific">Taxus chinensis</name>
    <name type="common">Chinese yew</name>
    <name type="synonym">Taxus wallichiana var. chinensis</name>
    <dbReference type="NCBI Taxonomy" id="29808"/>
    <lineage>
        <taxon>Eukaryota</taxon>
        <taxon>Viridiplantae</taxon>
        <taxon>Streptophyta</taxon>
        <taxon>Embryophyta</taxon>
        <taxon>Tracheophyta</taxon>
        <taxon>Spermatophyta</taxon>
        <taxon>Pinopsida</taxon>
        <taxon>Pinidae</taxon>
        <taxon>Conifers II</taxon>
        <taxon>Cupressales</taxon>
        <taxon>Taxaceae</taxon>
        <taxon>Taxus</taxon>
    </lineage>
</organism>
<name>A0AA38CAM2_TAXCH</name>
<evidence type="ECO:0000313" key="1">
    <source>
        <dbReference type="EMBL" id="KAH9293572.1"/>
    </source>
</evidence>